<dbReference type="Pfam" id="PF08781">
    <property type="entry name" value="DP"/>
    <property type="match status" value="1"/>
</dbReference>
<accession>A0AAE1L8N4</accession>
<protein>
    <submittedName>
        <fullName evidence="11">Transcription factor Dp-1</fullName>
    </submittedName>
</protein>
<evidence type="ECO:0000313" key="12">
    <source>
        <dbReference type="Proteomes" id="UP001219518"/>
    </source>
</evidence>
<gene>
    <name evidence="11" type="ORF">KUF71_019278</name>
</gene>
<evidence type="ECO:0000256" key="6">
    <source>
        <dbReference type="ARBA" id="ARBA00023242"/>
    </source>
</evidence>
<evidence type="ECO:0000313" key="11">
    <source>
        <dbReference type="EMBL" id="KAK3909022.1"/>
    </source>
</evidence>
<organism evidence="11 12">
    <name type="scientific">Frankliniella fusca</name>
    <dbReference type="NCBI Taxonomy" id="407009"/>
    <lineage>
        <taxon>Eukaryota</taxon>
        <taxon>Metazoa</taxon>
        <taxon>Ecdysozoa</taxon>
        <taxon>Arthropoda</taxon>
        <taxon>Hexapoda</taxon>
        <taxon>Insecta</taxon>
        <taxon>Pterygota</taxon>
        <taxon>Neoptera</taxon>
        <taxon>Paraneoptera</taxon>
        <taxon>Thysanoptera</taxon>
        <taxon>Terebrantia</taxon>
        <taxon>Thripoidea</taxon>
        <taxon>Thripidae</taxon>
        <taxon>Frankliniella</taxon>
    </lineage>
</organism>
<feature type="domain" description="E2F/DP family winged-helix DNA-binding" evidence="10">
    <location>
        <begin position="264"/>
        <end position="347"/>
    </location>
</feature>
<dbReference type="Gene3D" id="1.10.10.10">
    <property type="entry name" value="Winged helix-like DNA-binding domain superfamily/Winged helix DNA-binding domain"/>
    <property type="match status" value="1"/>
</dbReference>
<dbReference type="InterPro" id="IPR003316">
    <property type="entry name" value="E2F_WHTH_DNA-bd_dom"/>
</dbReference>
<feature type="compositionally biased region" description="Acidic residues" evidence="8">
    <location>
        <begin position="547"/>
        <end position="561"/>
    </location>
</feature>
<evidence type="ECO:0000259" key="9">
    <source>
        <dbReference type="SMART" id="SM01138"/>
    </source>
</evidence>
<sequence length="561" mass="61854">MSQQGNTANLFIRGGQPQVIKLAAGSTLKGLSTNPGVRAIFKTPNQDGQAAVDMSVVTPPPRLRSTGTGTPGASRRPGPSMASSEIPGRPGSRTVVVVPSSRKATSSSLSWAATRTPPAPTTKGPTLLANGQIIRTLNIAKSTGQSPRVMTLQTVQGSPVKVMSSIPKTITLTPAQMQMLTSQQRIVTSNISHTSANVIQTQAAQQQQTQVVQSQQTSQPVVQQLQQQSNKNYISPILDHSGSRKRQEIEPDHMPAYKRRKSDKVGKGLRHFSMKVCEKVRKKGSTSYNEVADELVAEFTNPSNLHNNSASDQYDQKNIRRRVYDALNVLMAMNIISKEKKEIRWLGLPTNSVQECTSLERDKHLIGERIKQKTQQLYELILQQISFKNLVERNRGQESKFGVPAPNTAIQLPFIIVNTSKKTVIDCRISNDKMEYLFNFDDKFEIHDDIEVLKRMGMVLGLDKGECSDEELLKAKSMVPRSLENYVIQLAQGNTEPDLPELSAGPSSSSVNASYLVDEFDTPMGLSRHSSHTDLSEEPLSPSLETYSDEDSEMSSDVEMH</sequence>
<comment type="subcellular location">
    <subcellularLocation>
        <location evidence="1 7">Nucleus</location>
    </subcellularLocation>
</comment>
<evidence type="ECO:0000259" key="10">
    <source>
        <dbReference type="SMART" id="SM01372"/>
    </source>
</evidence>
<evidence type="ECO:0000256" key="2">
    <source>
        <dbReference type="ARBA" id="ARBA00010940"/>
    </source>
</evidence>
<dbReference type="InterPro" id="IPR036390">
    <property type="entry name" value="WH_DNA-bd_sf"/>
</dbReference>
<dbReference type="FunFam" id="1.10.10.10:FF:000047">
    <property type="entry name" value="Transcription factor"/>
    <property type="match status" value="1"/>
</dbReference>
<dbReference type="AlphaFoldDB" id="A0AAE1L8N4"/>
<dbReference type="InterPro" id="IPR014889">
    <property type="entry name" value="Transc_factor_DP_C"/>
</dbReference>
<keyword evidence="12" id="KW-1185">Reference proteome</keyword>
<feature type="region of interest" description="Disordered" evidence="8">
    <location>
        <begin position="524"/>
        <end position="561"/>
    </location>
</feature>
<dbReference type="InterPro" id="IPR038168">
    <property type="entry name" value="TF_DP_C_sf"/>
</dbReference>
<evidence type="ECO:0000256" key="1">
    <source>
        <dbReference type="ARBA" id="ARBA00004123"/>
    </source>
</evidence>
<feature type="domain" description="Transcription factor DP C-terminal" evidence="9">
    <location>
        <begin position="354"/>
        <end position="498"/>
    </location>
</feature>
<dbReference type="SUPFAM" id="SSF46785">
    <property type="entry name" value="Winged helix' DNA-binding domain"/>
    <property type="match status" value="1"/>
</dbReference>
<reference evidence="11" key="1">
    <citation type="submission" date="2021-07" db="EMBL/GenBank/DDBJ databases">
        <authorList>
            <person name="Catto M.A."/>
            <person name="Jacobson A."/>
            <person name="Kennedy G."/>
            <person name="Labadie P."/>
            <person name="Hunt B.G."/>
            <person name="Srinivasan R."/>
        </authorList>
    </citation>
    <scope>NUCLEOTIDE SEQUENCE</scope>
    <source>
        <strain evidence="11">PL_HMW_Pooled</strain>
        <tissue evidence="11">Head</tissue>
    </source>
</reference>
<dbReference type="Gene3D" id="1.20.140.80">
    <property type="entry name" value="Transcription factor DP"/>
    <property type="match status" value="1"/>
</dbReference>
<dbReference type="GO" id="GO:0005667">
    <property type="term" value="C:transcription regulator complex"/>
    <property type="evidence" value="ECO:0007669"/>
    <property type="project" value="InterPro"/>
</dbReference>
<dbReference type="Pfam" id="PF02319">
    <property type="entry name" value="WHD_E2F_TDP"/>
    <property type="match status" value="1"/>
</dbReference>
<keyword evidence="5 7" id="KW-0804">Transcription</keyword>
<dbReference type="SMART" id="SM01138">
    <property type="entry name" value="DP"/>
    <property type="match status" value="1"/>
</dbReference>
<feature type="region of interest" description="Disordered" evidence="8">
    <location>
        <begin position="57"/>
        <end position="94"/>
    </location>
</feature>
<evidence type="ECO:0000256" key="8">
    <source>
        <dbReference type="SAM" id="MobiDB-lite"/>
    </source>
</evidence>
<dbReference type="PANTHER" id="PTHR12548:SF9">
    <property type="entry name" value="TRANSCRIPTION FACTOR DP"/>
    <property type="match status" value="1"/>
</dbReference>
<dbReference type="GO" id="GO:0051726">
    <property type="term" value="P:regulation of cell cycle"/>
    <property type="evidence" value="ECO:0007669"/>
    <property type="project" value="InterPro"/>
</dbReference>
<dbReference type="EMBL" id="JAHWGI010000083">
    <property type="protein sequence ID" value="KAK3909022.1"/>
    <property type="molecule type" value="Genomic_DNA"/>
</dbReference>
<dbReference type="PANTHER" id="PTHR12548">
    <property type="entry name" value="TRANSCRIPTION FACTOR DP"/>
    <property type="match status" value="1"/>
</dbReference>
<keyword evidence="3 7" id="KW-0805">Transcription regulation</keyword>
<dbReference type="InterPro" id="IPR037241">
    <property type="entry name" value="E2F-DP_heterodim"/>
</dbReference>
<dbReference type="InterPro" id="IPR036388">
    <property type="entry name" value="WH-like_DNA-bd_sf"/>
</dbReference>
<dbReference type="GO" id="GO:0000981">
    <property type="term" value="F:DNA-binding transcription factor activity, RNA polymerase II-specific"/>
    <property type="evidence" value="ECO:0007669"/>
    <property type="project" value="TreeGrafter"/>
</dbReference>
<proteinExistence type="inferred from homology"/>
<comment type="caution">
    <text evidence="11">The sequence shown here is derived from an EMBL/GenBank/DDBJ whole genome shotgun (WGS) entry which is preliminary data.</text>
</comment>
<name>A0AAE1L8N4_9NEOP</name>
<dbReference type="SUPFAM" id="SSF144074">
    <property type="entry name" value="E2F-DP heterodimerization region"/>
    <property type="match status" value="1"/>
</dbReference>
<dbReference type="InterPro" id="IPR015648">
    <property type="entry name" value="Transcrpt_fac_DP"/>
</dbReference>
<reference evidence="11" key="2">
    <citation type="journal article" date="2023" name="BMC Genomics">
        <title>Pest status, molecular evolution, and epigenetic factors derived from the genome assembly of Frankliniella fusca, a thysanopteran phytovirus vector.</title>
        <authorList>
            <person name="Catto M.A."/>
            <person name="Labadie P.E."/>
            <person name="Jacobson A.L."/>
            <person name="Kennedy G.G."/>
            <person name="Srinivasan R."/>
            <person name="Hunt B.G."/>
        </authorList>
    </citation>
    <scope>NUCLEOTIDE SEQUENCE</scope>
    <source>
        <strain evidence="11">PL_HMW_Pooled</strain>
    </source>
</reference>
<keyword evidence="6 7" id="KW-0539">Nucleus</keyword>
<keyword evidence="4 7" id="KW-0238">DNA-binding</keyword>
<dbReference type="CDD" id="cd14458">
    <property type="entry name" value="DP_DD"/>
    <property type="match status" value="1"/>
</dbReference>
<evidence type="ECO:0000256" key="3">
    <source>
        <dbReference type="ARBA" id="ARBA00023015"/>
    </source>
</evidence>
<dbReference type="FunFam" id="1.20.140.80:FF:000001">
    <property type="entry name" value="Transcription factor"/>
    <property type="match status" value="1"/>
</dbReference>
<evidence type="ECO:0000256" key="5">
    <source>
        <dbReference type="ARBA" id="ARBA00023163"/>
    </source>
</evidence>
<dbReference type="SMART" id="SM01372">
    <property type="entry name" value="E2F_TDP"/>
    <property type="match status" value="1"/>
</dbReference>
<evidence type="ECO:0000256" key="4">
    <source>
        <dbReference type="ARBA" id="ARBA00023125"/>
    </source>
</evidence>
<dbReference type="GO" id="GO:0000977">
    <property type="term" value="F:RNA polymerase II transcription regulatory region sequence-specific DNA binding"/>
    <property type="evidence" value="ECO:0007669"/>
    <property type="project" value="TreeGrafter"/>
</dbReference>
<dbReference type="GO" id="GO:0005634">
    <property type="term" value="C:nucleus"/>
    <property type="evidence" value="ECO:0007669"/>
    <property type="project" value="UniProtKB-SubCell"/>
</dbReference>
<dbReference type="Proteomes" id="UP001219518">
    <property type="component" value="Unassembled WGS sequence"/>
</dbReference>
<comment type="similarity">
    <text evidence="2 7">Belongs to the E2F/DP family.</text>
</comment>
<evidence type="ECO:0000256" key="7">
    <source>
        <dbReference type="RuleBase" id="RU003796"/>
    </source>
</evidence>